<feature type="compositionally biased region" description="Basic and acidic residues" evidence="1">
    <location>
        <begin position="20"/>
        <end position="42"/>
    </location>
</feature>
<keyword evidence="3" id="KW-1185">Reference proteome</keyword>
<dbReference type="Proteomes" id="UP001362999">
    <property type="component" value="Unassembled WGS sequence"/>
</dbReference>
<feature type="region of interest" description="Disordered" evidence="1">
    <location>
        <begin position="20"/>
        <end position="74"/>
    </location>
</feature>
<evidence type="ECO:0000313" key="2">
    <source>
        <dbReference type="EMBL" id="KAK7034380.1"/>
    </source>
</evidence>
<reference evidence="2 3" key="1">
    <citation type="journal article" date="2024" name="J Genomics">
        <title>Draft genome sequencing and assembly of Favolaschia claudopus CIRM-BRFM 2984 isolated from oak limbs.</title>
        <authorList>
            <person name="Navarro D."/>
            <person name="Drula E."/>
            <person name="Chaduli D."/>
            <person name="Cazenave R."/>
            <person name="Ahrendt S."/>
            <person name="Wang J."/>
            <person name="Lipzen A."/>
            <person name="Daum C."/>
            <person name="Barry K."/>
            <person name="Grigoriev I.V."/>
            <person name="Favel A."/>
            <person name="Rosso M.N."/>
            <person name="Martin F."/>
        </authorList>
    </citation>
    <scope>NUCLEOTIDE SEQUENCE [LARGE SCALE GENOMIC DNA]</scope>
    <source>
        <strain evidence="2 3">CIRM-BRFM 2984</strain>
    </source>
</reference>
<evidence type="ECO:0000256" key="1">
    <source>
        <dbReference type="SAM" id="MobiDB-lite"/>
    </source>
</evidence>
<dbReference type="EMBL" id="JAWWNJ010000021">
    <property type="protein sequence ID" value="KAK7034380.1"/>
    <property type="molecule type" value="Genomic_DNA"/>
</dbReference>
<comment type="caution">
    <text evidence="2">The sequence shown here is derived from an EMBL/GenBank/DDBJ whole genome shotgun (WGS) entry which is preliminary data.</text>
</comment>
<protein>
    <submittedName>
        <fullName evidence="2">Uncharacterized protein</fullName>
    </submittedName>
</protein>
<evidence type="ECO:0000313" key="3">
    <source>
        <dbReference type="Proteomes" id="UP001362999"/>
    </source>
</evidence>
<dbReference type="AlphaFoldDB" id="A0AAW0C779"/>
<feature type="compositionally biased region" description="Polar residues" evidence="1">
    <location>
        <begin position="56"/>
        <end position="67"/>
    </location>
</feature>
<sequence>MQKHLFALWLVEPMYFDETKEEKAVRKAKKDERAKNKRKAEEELAQPAPKKRRSDGTSNGVGSSPSRTSRHGLSPLRHVLTIHLPPTPPLLLRLSSVRLNPVNPRHLAPV</sequence>
<name>A0AAW0C779_9AGAR</name>
<accession>A0AAW0C779</accession>
<gene>
    <name evidence="2" type="ORF">R3P38DRAFT_3185222</name>
</gene>
<organism evidence="2 3">
    <name type="scientific">Favolaschia claudopus</name>
    <dbReference type="NCBI Taxonomy" id="2862362"/>
    <lineage>
        <taxon>Eukaryota</taxon>
        <taxon>Fungi</taxon>
        <taxon>Dikarya</taxon>
        <taxon>Basidiomycota</taxon>
        <taxon>Agaricomycotina</taxon>
        <taxon>Agaricomycetes</taxon>
        <taxon>Agaricomycetidae</taxon>
        <taxon>Agaricales</taxon>
        <taxon>Marasmiineae</taxon>
        <taxon>Mycenaceae</taxon>
        <taxon>Favolaschia</taxon>
    </lineage>
</organism>
<proteinExistence type="predicted"/>